<feature type="transmembrane region" description="Helical" evidence="1">
    <location>
        <begin position="83"/>
        <end position="100"/>
    </location>
</feature>
<dbReference type="EMBL" id="JACU01000005">
    <property type="protein sequence ID" value="KMS55443.1"/>
    <property type="molecule type" value="Genomic_DNA"/>
</dbReference>
<reference evidence="2 3" key="1">
    <citation type="journal article" date="2015" name="G3 (Bethesda)">
        <title>Insights into Ongoing Evolution of the Hexachlorocyclohexane Catabolic Pathway from Comparative Genomics of Ten Sphingomonadaceae Strains.</title>
        <authorList>
            <person name="Pearce S.L."/>
            <person name="Oakeshott J.G."/>
            <person name="Pandey G."/>
        </authorList>
    </citation>
    <scope>NUCLEOTIDE SEQUENCE [LARGE SCALE GENOMIC DNA]</scope>
    <source>
        <strain evidence="2 3">LL02</strain>
    </source>
</reference>
<evidence type="ECO:0000256" key="1">
    <source>
        <dbReference type="SAM" id="Phobius"/>
    </source>
</evidence>
<sequence>MASPPKNPAYLRYAKRMLPLSVLYVAAIALATRLVPDNAPASATTVGLALLPGFAVLGWIWAMGRLLVELQDEYLRMLEVRKFLVATGVTLAVCSVWGILELFSPFVPRMPVFLVFPLWALGLFVGVVVNRFSQGGGQGL</sequence>
<evidence type="ECO:0000313" key="3">
    <source>
        <dbReference type="Proteomes" id="UP000052268"/>
    </source>
</evidence>
<feature type="transmembrane region" description="Helical" evidence="1">
    <location>
        <begin position="112"/>
        <end position="132"/>
    </location>
</feature>
<dbReference type="PATRIC" id="fig|1114963.3.peg.2964"/>
<organism evidence="2 3">
    <name type="scientific">Novosphingobium barchaimii LL02</name>
    <dbReference type="NCBI Taxonomy" id="1114963"/>
    <lineage>
        <taxon>Bacteria</taxon>
        <taxon>Pseudomonadati</taxon>
        <taxon>Pseudomonadota</taxon>
        <taxon>Alphaproteobacteria</taxon>
        <taxon>Sphingomonadales</taxon>
        <taxon>Sphingomonadaceae</taxon>
        <taxon>Novosphingobium</taxon>
    </lineage>
</organism>
<gene>
    <name evidence="2" type="ORF">V474_20635</name>
</gene>
<accession>A0A0J7XWA8</accession>
<keyword evidence="1" id="KW-0472">Membrane</keyword>
<comment type="caution">
    <text evidence="2">The sequence shown here is derived from an EMBL/GenBank/DDBJ whole genome shotgun (WGS) entry which is preliminary data.</text>
</comment>
<keyword evidence="3" id="KW-1185">Reference proteome</keyword>
<keyword evidence="1" id="KW-1133">Transmembrane helix</keyword>
<feature type="transmembrane region" description="Helical" evidence="1">
    <location>
        <begin position="41"/>
        <end position="62"/>
    </location>
</feature>
<dbReference type="Proteomes" id="UP000052268">
    <property type="component" value="Unassembled WGS sequence"/>
</dbReference>
<proteinExistence type="predicted"/>
<name>A0A0J7XWA8_9SPHN</name>
<evidence type="ECO:0008006" key="4">
    <source>
        <dbReference type="Google" id="ProtNLM"/>
    </source>
</evidence>
<keyword evidence="1" id="KW-0812">Transmembrane</keyword>
<dbReference type="OrthoDB" id="119964at2"/>
<evidence type="ECO:0000313" key="2">
    <source>
        <dbReference type="EMBL" id="KMS55443.1"/>
    </source>
</evidence>
<protein>
    <recommendedName>
        <fullName evidence="4">Transmembrane protein</fullName>
    </recommendedName>
</protein>
<dbReference type="AlphaFoldDB" id="A0A0J7XWA8"/>